<evidence type="ECO:0000313" key="2">
    <source>
        <dbReference type="Proteomes" id="UP001385951"/>
    </source>
</evidence>
<dbReference type="EMBL" id="JASBNA010000011">
    <property type="protein sequence ID" value="KAK7688114.1"/>
    <property type="molecule type" value="Genomic_DNA"/>
</dbReference>
<organism evidence="1 2">
    <name type="scientific">Cerrena zonata</name>
    <dbReference type="NCBI Taxonomy" id="2478898"/>
    <lineage>
        <taxon>Eukaryota</taxon>
        <taxon>Fungi</taxon>
        <taxon>Dikarya</taxon>
        <taxon>Basidiomycota</taxon>
        <taxon>Agaricomycotina</taxon>
        <taxon>Agaricomycetes</taxon>
        <taxon>Polyporales</taxon>
        <taxon>Cerrenaceae</taxon>
        <taxon>Cerrena</taxon>
    </lineage>
</organism>
<dbReference type="AlphaFoldDB" id="A0AAW0G9R4"/>
<evidence type="ECO:0008006" key="3">
    <source>
        <dbReference type="Google" id="ProtNLM"/>
    </source>
</evidence>
<protein>
    <recommendedName>
        <fullName evidence="3">F-box domain-containing protein</fullName>
    </recommendedName>
</protein>
<keyword evidence="2" id="KW-1185">Reference proteome</keyword>
<name>A0AAW0G9R4_9APHY</name>
<dbReference type="Proteomes" id="UP001385951">
    <property type="component" value="Unassembled WGS sequence"/>
</dbReference>
<proteinExistence type="predicted"/>
<comment type="caution">
    <text evidence="1">The sequence shown here is derived from an EMBL/GenBank/DDBJ whole genome shotgun (WGS) entry which is preliminary data.</text>
</comment>
<accession>A0AAW0G9R4</accession>
<gene>
    <name evidence="1" type="ORF">QCA50_008484</name>
</gene>
<evidence type="ECO:0000313" key="1">
    <source>
        <dbReference type="EMBL" id="KAK7688114.1"/>
    </source>
</evidence>
<sequence>MSTSIVLPSPIQDGLTLPPEMTDYIIDFLHEDKSSLRSCSLVASTFVTSSQLHLFRTLSFIGRAPTGFTYIVPFFRKHPHLKSHVQDIHIVGDEQKPDGKTNGICICVIANILSTFPYLRVFTISYVCLRYNKCCSSLQTQPFLPIDITRLGLKAIDDELANPGCPYVITLLRLFKSIQSLHVVDVWPLVDTETPLDWGPPLSRLTLTGRDLGVIPPFAHILTAHNMLGDLKQLKIACGDWGESDDAAAIIKASAKSIIHLTLDVASLIWSVVHAESRDSDAILVTDILTNSNRWKFLGLSSCHSLKSIEISIILVSRWGAYTGGAAIRNVLGPRSFQYMLNLLSEIPNSVEEITIFFRLTRSQHMDAISQDLDWDGLARLIFSFPEIKIANLILSSDSNAFKGVAVSCQEIVQAALRSSTREREGVIRVSIQYGDYKELVQYWR</sequence>
<reference evidence="1 2" key="1">
    <citation type="submission" date="2022-09" db="EMBL/GenBank/DDBJ databases">
        <authorList>
            <person name="Palmer J.M."/>
        </authorList>
    </citation>
    <scope>NUCLEOTIDE SEQUENCE [LARGE SCALE GENOMIC DNA]</scope>
    <source>
        <strain evidence="1 2">DSM 7382</strain>
    </source>
</reference>